<dbReference type="Gene3D" id="1.10.10.830">
    <property type="entry name" value="Ile-tRNA synthetase CP2 domain-like"/>
    <property type="match status" value="1"/>
</dbReference>
<comment type="function">
    <text evidence="8 10">Catalyzes the attachment of isoleucine to tRNA(Ile). As IleRS can inadvertently accommodate and process structurally similar amino acids such as valine, to avoid such errors it has two additional distinct tRNA(Ile)-dependent editing activities. One activity is designated as 'pretransfer' editing and involves the hydrolysis of activated Val-AMP. The other activity is designated 'posttransfer' editing and involves deacylation of mischarged Val-tRNA(Ile).</text>
</comment>
<dbReference type="GO" id="GO:0000049">
    <property type="term" value="F:tRNA binding"/>
    <property type="evidence" value="ECO:0007669"/>
    <property type="project" value="InterPro"/>
</dbReference>
<evidence type="ECO:0000313" key="15">
    <source>
        <dbReference type="Proteomes" id="UP000316562"/>
    </source>
</evidence>
<feature type="binding site" evidence="10">
    <location>
        <position position="944"/>
    </location>
    <ligand>
        <name>Zn(2+)</name>
        <dbReference type="ChEBI" id="CHEBI:29105"/>
    </ligand>
</feature>
<keyword evidence="10" id="KW-0479">Metal-binding</keyword>
<comment type="similarity">
    <text evidence="1 10">Belongs to the class-I aminoacyl-tRNA synthetase family. IleS type 1 subfamily.</text>
</comment>
<comment type="domain">
    <text evidence="10">IleRS has two distinct active sites: one for aminoacylation and one for editing. The misactivated valine is translocated from the active site to the editing site, which sterically excludes the correctly activated isoleucine. The single editing site contains two valyl binding pockets, one specific for each substrate (Val-AMP or Val-tRNA(Ile)).</text>
</comment>
<dbReference type="InterPro" id="IPR002301">
    <property type="entry name" value="Ile-tRNA-ligase"/>
</dbReference>
<keyword evidence="4 10" id="KW-0547">Nucleotide-binding</keyword>
<dbReference type="SUPFAM" id="SSF50677">
    <property type="entry name" value="ValRS/IleRS/LeuRS editing domain"/>
    <property type="match status" value="1"/>
</dbReference>
<dbReference type="InterPro" id="IPR013155">
    <property type="entry name" value="M/V/L/I-tRNA-synth_anticd-bd"/>
</dbReference>
<dbReference type="GO" id="GO:0006428">
    <property type="term" value="P:isoleucyl-tRNA aminoacylation"/>
    <property type="evidence" value="ECO:0007669"/>
    <property type="project" value="UniProtKB-UniRule"/>
</dbReference>
<feature type="binding site" evidence="10">
    <location>
        <position position="921"/>
    </location>
    <ligand>
        <name>Zn(2+)</name>
        <dbReference type="ChEBI" id="CHEBI:29105"/>
    </ligand>
</feature>
<dbReference type="Gene3D" id="1.10.730.20">
    <property type="match status" value="1"/>
</dbReference>
<name>A0A519BIZ1_ACIG2</name>
<keyword evidence="7 10" id="KW-0030">Aminoacyl-tRNA synthetase</keyword>
<evidence type="ECO:0000256" key="7">
    <source>
        <dbReference type="ARBA" id="ARBA00023146"/>
    </source>
</evidence>
<dbReference type="SUPFAM" id="SSF47323">
    <property type="entry name" value="Anticodon-binding domain of a subclass of class I aminoacyl-tRNA synthetases"/>
    <property type="match status" value="1"/>
</dbReference>
<dbReference type="GO" id="GO:0008270">
    <property type="term" value="F:zinc ion binding"/>
    <property type="evidence" value="ECO:0007669"/>
    <property type="project" value="UniProtKB-UniRule"/>
</dbReference>
<dbReference type="InterPro" id="IPR033708">
    <property type="entry name" value="Anticodon_Ile_BEm"/>
</dbReference>
<accession>A0A519BIZ1</accession>
<dbReference type="InterPro" id="IPR050081">
    <property type="entry name" value="Ile-tRNA_ligase"/>
</dbReference>
<evidence type="ECO:0000259" key="12">
    <source>
        <dbReference type="Pfam" id="PF06827"/>
    </source>
</evidence>
<dbReference type="InterPro" id="IPR023585">
    <property type="entry name" value="Ile-tRNA-ligase_type1"/>
</dbReference>
<evidence type="ECO:0000256" key="2">
    <source>
        <dbReference type="ARBA" id="ARBA00022490"/>
    </source>
</evidence>
<feature type="short sequence motif" description="'KMSKS' region" evidence="10">
    <location>
        <begin position="624"/>
        <end position="628"/>
    </location>
</feature>
<dbReference type="HAMAP" id="MF_02002">
    <property type="entry name" value="Ile_tRNA_synth_type1"/>
    <property type="match status" value="1"/>
</dbReference>
<evidence type="ECO:0000313" key="14">
    <source>
        <dbReference type="EMBL" id="RZD17222.1"/>
    </source>
</evidence>
<comment type="cofactor">
    <cofactor evidence="10">
        <name>Zn(2+)</name>
        <dbReference type="ChEBI" id="CHEBI:29105"/>
    </cofactor>
    <text evidence="10">Binds 1 zinc ion per subunit.</text>
</comment>
<sequence>MDYKNTLNLPSTGFPMKANLKTTEEKFLKEWDEMDLYGKMSEKAKEKNFKTFILHDGPPYANGHIHLGTALNKILKDIIIRFKFMQGYYAPYIPGWDCHGLPIEHNVDKSLKHKDAITQLEKRKLCRQYAAEFVEIQKAEFKRLGGVGRYDEPYLTMNYSYEANTVRKLADFIKNGGLYRANKPIYWCSSCRTALAEAEVEYAEKTSPSIYVKFKMKSGLGDIANLPEGESIFAVIWTTTPWTLPANLAISVNPDFDYVFVEVNKNLNGSSGNGKEIYILEESLAEETLKKFGFKDGEFKILTKTNGKNLENKIAAHPFLNRDSILILGKHVKKDTGTGLVHTAPGHGDDDYAVGLKYNLPAYAPVNNEGRFVNDVEFFAGMRVFDSNPHVIEKLKETDSLVLEEKIEHSYPHCWRCKNPVILRSTKQWFISMSINNLRENALKAVKENVKWIPQWGVDRISGMLEVRPDWCVSRQRSWGVPITAFYCKQCGEPLIDYDITMKIADEFEKYGADIWFEKDAGYFLDEAKISKHVKCSKCGSEEFEKESDILDVWFDSGVSYFCVLKNDKDMKDIGFPADLYLEGSDQHRGWFHSSLLIAIGSQDGIPYKSVLTHGFVVDSSGRKMSKSLGNVIAPDEIINKYGADILRLWAASEDYKNDMRISNEILSRLSEGYRKIRNTIRFMLGNLYDFDENTNAVNFENLRDIDRYEMHNISMLAQNLSKHYLNYDFHLVYQNIYRFVTSFSSFYLDIAKDSLYVEAKNSFKRRSIQTVLYQGLDVLIKYLGPVLPFTSQEAWSYFNKKNKETELVFEHFDEPFDKKDESFIDFELAERFEKLIEARNIVLSSLEKARTEKTIGSSLEALVIIRASEEDYKLLSEFQINELKEIFIVSDLQIERLQPDEANGEFISEAIVKPAPGQKCARCWTFKESVGTHSDYNDVCDRCYDVLIDLQADN</sequence>
<dbReference type="GO" id="GO:0004822">
    <property type="term" value="F:isoleucine-tRNA ligase activity"/>
    <property type="evidence" value="ECO:0007669"/>
    <property type="project" value="UniProtKB-UniRule"/>
</dbReference>
<gene>
    <name evidence="10" type="primary">ileS</name>
    <name evidence="14" type="ORF">EVJ46_03040</name>
</gene>
<dbReference type="PROSITE" id="PS00178">
    <property type="entry name" value="AA_TRNA_LIGASE_I"/>
    <property type="match status" value="1"/>
</dbReference>
<evidence type="ECO:0000256" key="1">
    <source>
        <dbReference type="ARBA" id="ARBA00006887"/>
    </source>
</evidence>
<dbReference type="Pfam" id="PF08264">
    <property type="entry name" value="Anticodon_1"/>
    <property type="match status" value="1"/>
</dbReference>
<dbReference type="InterPro" id="IPR002300">
    <property type="entry name" value="aa-tRNA-synth_Ia"/>
</dbReference>
<dbReference type="Gene3D" id="3.40.50.620">
    <property type="entry name" value="HUPs"/>
    <property type="match status" value="2"/>
</dbReference>
<reference evidence="14 15" key="1">
    <citation type="journal article" date="2019" name="ISME J.">
        <title>Insights into ecological role of a new deltaproteobacterial order Candidatus Acidulodesulfobacterales by metagenomics and metatranscriptomics.</title>
        <authorList>
            <person name="Tan S."/>
            <person name="Liu J."/>
            <person name="Fang Y."/>
            <person name="Hedlund B.P."/>
            <person name="Lian Z.H."/>
            <person name="Huang L.Y."/>
            <person name="Li J.T."/>
            <person name="Huang L.N."/>
            <person name="Li W.J."/>
            <person name="Jiang H.C."/>
            <person name="Dong H.L."/>
            <person name="Shu W.S."/>
        </authorList>
    </citation>
    <scope>NUCLEOTIDE SEQUENCE [LARGE SCALE GENOMIC DNA]</scope>
    <source>
        <strain evidence="14">AP2</strain>
    </source>
</reference>
<dbReference type="PANTHER" id="PTHR42765:SF1">
    <property type="entry name" value="ISOLEUCINE--TRNA LIGASE, MITOCHONDRIAL"/>
    <property type="match status" value="1"/>
</dbReference>
<dbReference type="GO" id="GO:0005524">
    <property type="term" value="F:ATP binding"/>
    <property type="evidence" value="ECO:0007669"/>
    <property type="project" value="UniProtKB-UniRule"/>
</dbReference>
<keyword evidence="2 10" id="KW-0963">Cytoplasm</keyword>
<dbReference type="Pfam" id="PF06827">
    <property type="entry name" value="zf-FPG_IleRS"/>
    <property type="match status" value="1"/>
</dbReference>
<protein>
    <recommendedName>
        <fullName evidence="10">Isoleucine--tRNA ligase</fullName>
        <ecNumber evidence="10">6.1.1.5</ecNumber>
    </recommendedName>
    <alternativeName>
        <fullName evidence="10">Isoleucyl-tRNA synthetase</fullName>
        <shortName evidence="10">IleRS</shortName>
    </alternativeName>
</protein>
<feature type="domain" description="Methionyl/Valyl/Leucyl/Isoleucyl-tRNA synthetase anticodon-binding" evidence="13">
    <location>
        <begin position="707"/>
        <end position="865"/>
    </location>
</feature>
<feature type="domain" description="Aminoacyl-tRNA synthetase class Ia" evidence="11">
    <location>
        <begin position="27"/>
        <end position="663"/>
    </location>
</feature>
<evidence type="ECO:0000259" key="13">
    <source>
        <dbReference type="Pfam" id="PF08264"/>
    </source>
</evidence>
<dbReference type="SUPFAM" id="SSF52374">
    <property type="entry name" value="Nucleotidylyl transferase"/>
    <property type="match status" value="1"/>
</dbReference>
<feature type="short sequence motif" description="'HIGH' region" evidence="10">
    <location>
        <begin position="59"/>
        <end position="69"/>
    </location>
</feature>
<evidence type="ECO:0000256" key="6">
    <source>
        <dbReference type="ARBA" id="ARBA00022917"/>
    </source>
</evidence>
<dbReference type="InterPro" id="IPR010663">
    <property type="entry name" value="Znf_FPG/IleRS"/>
</dbReference>
<dbReference type="FunFam" id="3.40.50.620:FF:000042">
    <property type="entry name" value="Isoleucine--tRNA ligase"/>
    <property type="match status" value="1"/>
</dbReference>
<dbReference type="EC" id="6.1.1.5" evidence="10"/>
<dbReference type="NCBIfam" id="TIGR00392">
    <property type="entry name" value="ileS"/>
    <property type="match status" value="1"/>
</dbReference>
<comment type="catalytic activity">
    <reaction evidence="9 10">
        <text>tRNA(Ile) + L-isoleucine + ATP = L-isoleucyl-tRNA(Ile) + AMP + diphosphate</text>
        <dbReference type="Rhea" id="RHEA:11060"/>
        <dbReference type="Rhea" id="RHEA-COMP:9666"/>
        <dbReference type="Rhea" id="RHEA-COMP:9695"/>
        <dbReference type="ChEBI" id="CHEBI:30616"/>
        <dbReference type="ChEBI" id="CHEBI:33019"/>
        <dbReference type="ChEBI" id="CHEBI:58045"/>
        <dbReference type="ChEBI" id="CHEBI:78442"/>
        <dbReference type="ChEBI" id="CHEBI:78528"/>
        <dbReference type="ChEBI" id="CHEBI:456215"/>
        <dbReference type="EC" id="6.1.1.5"/>
    </reaction>
</comment>
<keyword evidence="3 10" id="KW-0436">Ligase</keyword>
<evidence type="ECO:0000256" key="10">
    <source>
        <dbReference type="HAMAP-Rule" id="MF_02002"/>
    </source>
</evidence>
<evidence type="ECO:0000256" key="5">
    <source>
        <dbReference type="ARBA" id="ARBA00022840"/>
    </source>
</evidence>
<proteinExistence type="inferred from homology"/>
<organism evidence="14 15">
    <name type="scientific">Acididesulfobacter guangdongensis</name>
    <dbReference type="NCBI Taxonomy" id="2597225"/>
    <lineage>
        <taxon>Bacteria</taxon>
        <taxon>Deltaproteobacteria</taxon>
        <taxon>Candidatus Acidulodesulfobacterales</taxon>
        <taxon>Candidatus Acididesulfobacter</taxon>
    </lineage>
</organism>
<dbReference type="GO" id="GO:0005829">
    <property type="term" value="C:cytosol"/>
    <property type="evidence" value="ECO:0007669"/>
    <property type="project" value="TreeGrafter"/>
</dbReference>
<keyword evidence="6 10" id="KW-0648">Protein biosynthesis</keyword>
<dbReference type="PANTHER" id="PTHR42765">
    <property type="entry name" value="SOLEUCYL-TRNA SYNTHETASE"/>
    <property type="match status" value="1"/>
</dbReference>
<evidence type="ECO:0000259" key="11">
    <source>
        <dbReference type="Pfam" id="PF00133"/>
    </source>
</evidence>
<feature type="binding site" evidence="10">
    <location>
        <position position="583"/>
    </location>
    <ligand>
        <name>L-isoleucyl-5'-AMP</name>
        <dbReference type="ChEBI" id="CHEBI:178002"/>
    </ligand>
</feature>
<keyword evidence="10" id="KW-0862">Zinc</keyword>
<evidence type="ECO:0000256" key="9">
    <source>
        <dbReference type="ARBA" id="ARBA00048359"/>
    </source>
</evidence>
<dbReference type="Pfam" id="PF00133">
    <property type="entry name" value="tRNA-synt_1"/>
    <property type="match status" value="1"/>
</dbReference>
<dbReference type="Proteomes" id="UP000316562">
    <property type="component" value="Unassembled WGS sequence"/>
</dbReference>
<dbReference type="PRINTS" id="PR00984">
    <property type="entry name" value="TRNASYNTHILE"/>
</dbReference>
<dbReference type="InterPro" id="IPR014729">
    <property type="entry name" value="Rossmann-like_a/b/a_fold"/>
</dbReference>
<dbReference type="InterPro" id="IPR009080">
    <property type="entry name" value="tRNAsynth_Ia_anticodon-bd"/>
</dbReference>
<dbReference type="EMBL" id="SGBC01000001">
    <property type="protein sequence ID" value="RZD17222.1"/>
    <property type="molecule type" value="Genomic_DNA"/>
</dbReference>
<feature type="binding site" evidence="10">
    <location>
        <position position="627"/>
    </location>
    <ligand>
        <name>ATP</name>
        <dbReference type="ChEBI" id="CHEBI:30616"/>
    </ligand>
</feature>
<feature type="domain" description="Zinc finger FPG/IleRS-type" evidence="12">
    <location>
        <begin position="918"/>
        <end position="947"/>
    </location>
</feature>
<keyword evidence="5 10" id="KW-0067">ATP-binding</keyword>
<feature type="binding site" evidence="10">
    <location>
        <position position="924"/>
    </location>
    <ligand>
        <name>Zn(2+)</name>
        <dbReference type="ChEBI" id="CHEBI:29105"/>
    </ligand>
</feature>
<dbReference type="CDD" id="cd07960">
    <property type="entry name" value="Anticodon_Ia_Ile_BEm"/>
    <property type="match status" value="1"/>
</dbReference>
<dbReference type="InterPro" id="IPR001412">
    <property type="entry name" value="aa-tRNA-synth_I_CS"/>
</dbReference>
<feature type="binding site" evidence="10">
    <location>
        <position position="941"/>
    </location>
    <ligand>
        <name>Zn(2+)</name>
        <dbReference type="ChEBI" id="CHEBI:29105"/>
    </ligand>
</feature>
<evidence type="ECO:0000256" key="8">
    <source>
        <dbReference type="ARBA" id="ARBA00025217"/>
    </source>
</evidence>
<dbReference type="GO" id="GO:0002161">
    <property type="term" value="F:aminoacyl-tRNA deacylase activity"/>
    <property type="evidence" value="ECO:0007669"/>
    <property type="project" value="InterPro"/>
</dbReference>
<evidence type="ECO:0000256" key="4">
    <source>
        <dbReference type="ARBA" id="ARBA00022741"/>
    </source>
</evidence>
<comment type="caution">
    <text evidence="14">The sequence shown here is derived from an EMBL/GenBank/DDBJ whole genome shotgun (WGS) entry which is preliminary data.</text>
</comment>
<evidence type="ECO:0000256" key="3">
    <source>
        <dbReference type="ARBA" id="ARBA00022598"/>
    </source>
</evidence>
<comment type="subunit">
    <text evidence="10">Monomer.</text>
</comment>
<comment type="subcellular location">
    <subcellularLocation>
        <location evidence="10">Cytoplasm</location>
    </subcellularLocation>
</comment>
<dbReference type="AlphaFoldDB" id="A0A519BIZ1"/>
<dbReference type="InterPro" id="IPR009008">
    <property type="entry name" value="Val/Leu/Ile-tRNA-synth_edit"/>
</dbReference>